<dbReference type="InterPro" id="IPR041426">
    <property type="entry name" value="Mos1_HTH"/>
</dbReference>
<feature type="region of interest" description="Disordered" evidence="16">
    <location>
        <begin position="336"/>
        <end position="355"/>
    </location>
</feature>
<dbReference type="Gene3D" id="1.10.10.1450">
    <property type="match status" value="1"/>
</dbReference>
<dbReference type="InterPro" id="IPR035966">
    <property type="entry name" value="PKF_sf"/>
</dbReference>
<evidence type="ECO:0000256" key="17">
    <source>
        <dbReference type="SAM" id="Phobius"/>
    </source>
</evidence>
<dbReference type="PRINTS" id="PR00476">
    <property type="entry name" value="PHFRCTKINASE"/>
</dbReference>
<dbReference type="GO" id="GO:0005507">
    <property type="term" value="F:copper ion binding"/>
    <property type="evidence" value="ECO:0007669"/>
    <property type="project" value="InterPro"/>
</dbReference>
<feature type="transmembrane region" description="Helical" evidence="17">
    <location>
        <begin position="973"/>
        <end position="995"/>
    </location>
</feature>
<dbReference type="GO" id="GO:0003676">
    <property type="term" value="F:nucleic acid binding"/>
    <property type="evidence" value="ECO:0007669"/>
    <property type="project" value="InterPro"/>
</dbReference>
<evidence type="ECO:0000256" key="4">
    <source>
        <dbReference type="ARBA" id="ARBA00004679"/>
    </source>
</evidence>
<evidence type="ECO:0000256" key="14">
    <source>
        <dbReference type="ARBA" id="ARBA00023152"/>
    </source>
</evidence>
<comment type="catalytic activity">
    <reaction evidence="15">
        <text>beta-D-fructose 6-phosphate + ATP = beta-D-fructose 1,6-bisphosphate + ADP + H(+)</text>
        <dbReference type="Rhea" id="RHEA:16109"/>
        <dbReference type="ChEBI" id="CHEBI:15378"/>
        <dbReference type="ChEBI" id="CHEBI:30616"/>
        <dbReference type="ChEBI" id="CHEBI:32966"/>
        <dbReference type="ChEBI" id="CHEBI:57634"/>
        <dbReference type="ChEBI" id="CHEBI:456216"/>
        <dbReference type="EC" id="2.7.1.11"/>
    </reaction>
</comment>
<dbReference type="InterPro" id="IPR015912">
    <property type="entry name" value="Phosphofructokinase_CS"/>
</dbReference>
<dbReference type="Gene3D" id="2.60.370.10">
    <property type="entry name" value="Ctag/Cox11"/>
    <property type="match status" value="2"/>
</dbReference>
<keyword evidence="17" id="KW-0472">Membrane</keyword>
<evidence type="ECO:0000313" key="20">
    <source>
        <dbReference type="EMBL" id="KFD58175.1"/>
    </source>
</evidence>
<dbReference type="GO" id="GO:0030388">
    <property type="term" value="P:fructose 1,6-bisphosphate metabolic process"/>
    <property type="evidence" value="ECO:0007669"/>
    <property type="project" value="TreeGrafter"/>
</dbReference>
<keyword evidence="12" id="KW-0067">ATP-binding</keyword>
<keyword evidence="10" id="KW-0547">Nucleotide-binding</keyword>
<dbReference type="GO" id="GO:0042802">
    <property type="term" value="F:identical protein binding"/>
    <property type="evidence" value="ECO:0007669"/>
    <property type="project" value="TreeGrafter"/>
</dbReference>
<keyword evidence="8" id="KW-0808">Transferase</keyword>
<dbReference type="InterPro" id="IPR023471">
    <property type="entry name" value="CtaG/Cox11_dom_sf"/>
</dbReference>
<dbReference type="Proteomes" id="UP000030764">
    <property type="component" value="Unassembled WGS sequence"/>
</dbReference>
<dbReference type="InterPro" id="IPR007533">
    <property type="entry name" value="Cyt_c_oxidase_assmbl_CtaG"/>
</dbReference>
<dbReference type="SUPFAM" id="SSF110111">
    <property type="entry name" value="Ctag/Cox11"/>
    <property type="match status" value="2"/>
</dbReference>
<dbReference type="Pfam" id="PF17906">
    <property type="entry name" value="HTH_48"/>
    <property type="match status" value="1"/>
</dbReference>
<reference evidence="20 21" key="1">
    <citation type="journal article" date="2014" name="Nat. Genet.">
        <title>Genome and transcriptome of the porcine whipworm Trichuris suis.</title>
        <authorList>
            <person name="Jex A.R."/>
            <person name="Nejsum P."/>
            <person name="Schwarz E.M."/>
            <person name="Hu L."/>
            <person name="Young N.D."/>
            <person name="Hall R.S."/>
            <person name="Korhonen P.K."/>
            <person name="Liao S."/>
            <person name="Thamsborg S."/>
            <person name="Xia J."/>
            <person name="Xu P."/>
            <person name="Wang S."/>
            <person name="Scheerlinck J.P."/>
            <person name="Hofmann A."/>
            <person name="Sternberg P.W."/>
            <person name="Wang J."/>
            <person name="Gasser R.B."/>
        </authorList>
    </citation>
    <scope>NUCLEOTIDE SEQUENCE [LARGE SCALE GENOMIC DNA]</scope>
    <source>
        <strain evidence="20">DCEP-RM93M</strain>
    </source>
</reference>
<feature type="domain" description="Phosphofructokinase" evidence="18">
    <location>
        <begin position="360"/>
        <end position="442"/>
    </location>
</feature>
<comment type="cofactor">
    <cofactor evidence="1">
        <name>Mg(2+)</name>
        <dbReference type="ChEBI" id="CHEBI:18420"/>
    </cofactor>
</comment>
<dbReference type="Gene3D" id="3.40.50.450">
    <property type="match status" value="2"/>
</dbReference>
<evidence type="ECO:0000256" key="3">
    <source>
        <dbReference type="ARBA" id="ARBA00004496"/>
    </source>
</evidence>
<keyword evidence="17" id="KW-1133">Transmembrane helix</keyword>
<dbReference type="UniPathway" id="UPA00109">
    <property type="reaction ID" value="UER00182"/>
</dbReference>
<feature type="domain" description="Phosphofructokinase" evidence="18">
    <location>
        <begin position="527"/>
        <end position="811"/>
    </location>
</feature>
<proteinExistence type="predicted"/>
<evidence type="ECO:0000256" key="5">
    <source>
        <dbReference type="ARBA" id="ARBA00012055"/>
    </source>
</evidence>
<name>A0A085MLS9_9BILA</name>
<dbReference type="GO" id="GO:0070095">
    <property type="term" value="F:fructose-6-phosphate binding"/>
    <property type="evidence" value="ECO:0007669"/>
    <property type="project" value="TreeGrafter"/>
</dbReference>
<keyword evidence="6" id="KW-0963">Cytoplasm</keyword>
<dbReference type="InterPro" id="IPR000023">
    <property type="entry name" value="Phosphofructokinase_dom"/>
</dbReference>
<dbReference type="Gene3D" id="1.10.10.10">
    <property type="entry name" value="Winged helix-like DNA-binding domain superfamily/Winged helix DNA-binding domain"/>
    <property type="match status" value="1"/>
</dbReference>
<dbReference type="GO" id="GO:0003872">
    <property type="term" value="F:6-phosphofructokinase activity"/>
    <property type="evidence" value="ECO:0007669"/>
    <property type="project" value="UniProtKB-EC"/>
</dbReference>
<dbReference type="Pfam" id="PF01359">
    <property type="entry name" value="Transposase_1"/>
    <property type="match status" value="1"/>
</dbReference>
<dbReference type="InterPro" id="IPR036397">
    <property type="entry name" value="RNaseH_sf"/>
</dbReference>
<feature type="transmembrane region" description="Helical" evidence="17">
    <location>
        <begin position="876"/>
        <end position="893"/>
    </location>
</feature>
<dbReference type="SUPFAM" id="SSF53784">
    <property type="entry name" value="Phosphofructokinase"/>
    <property type="match status" value="2"/>
</dbReference>
<evidence type="ECO:0000256" key="15">
    <source>
        <dbReference type="ARBA" id="ARBA00048070"/>
    </source>
</evidence>
<evidence type="ECO:0000259" key="18">
    <source>
        <dbReference type="Pfam" id="PF00365"/>
    </source>
</evidence>
<dbReference type="GO" id="GO:0005945">
    <property type="term" value="C:6-phosphofructokinase complex"/>
    <property type="evidence" value="ECO:0007669"/>
    <property type="project" value="TreeGrafter"/>
</dbReference>
<sequence length="1255" mass="142413">MGIDEKLRRAILLYEFKSRRSIREAVRNINAAFGPGSVSKSTAGYWFSRFASGCESLEDSPRTGRPSIIDNQALKELVESDPTQTQDEMALKLGVSRQTICAHLKQLGKVKKLDKWVPHELSEKQIFRRLEVCSSLLRRDETDPFLDRIVTVDEKWVLYDNRRRSWQWLDSDEPPRKFPKPPVHLRKTMLIVFWSHFGIIHFKFLKAGQPITADNYCHLLEAVMEKLLEKRTALANRRRVILLQDNATPHAARKALQKISELGMEPLPHPSYSPGLSPTDYHLFKHLELHLRDVVYEVLCSCSTSYIGETDNSLSQRVSQHLRCLSHYKNALSDLQGKETKRWGRPRKRDPNTATDKAIKASAIVEHASHCNSQRVNIIIVAEGALDRDGNPITSEMVRDVIVKRLNYDTRVTVLGHVQRGGNPSAFDRQLGSRMGAEAVLALMDTSPDTEPSVIALDGNSIVRVPLMQCVERTKRVQKAMEEKNWELAVKLRGRSFLRNLETYRLLTKMRPPTEKDTLSGGHKFTLAVMNVGAPACGMNAAVRSFVRNALCHNCRVLGIKDSFEGLIKGSVQEMNWHDVTNWSMYGGSFLGTQKSLPTKDIDKVVSQLRTFKIDGLFLIGGFEAFHSCLIMSELRSKYKEFCIPMVALPCTINFLLTIGFSFSIGSDTALNEICNLIDKVKQSAIGTKRRVFIVETMGGYCGYLATVSALASGADNAYIFEEPFNVDDIKEDVQVIAQKMVKGVQRYIIMRSESANPNYTTQFIMQLFSEEGKGEFSTRINVLGHAQQGGSPTPFDRNLATRMAAHAVETLVSKAREGVQPNGTVYTDKEDTAVLLGMRDRRTQCTPVAELNRIEIVLRYFVLRCLVRMVLQVNVHVWFLLAFYSLQLCIYLSEMTLKLIRSIFLRYVLALKVMFPLIQWTLLRRALTGGKPCFWYFHFWQKQPLSKRMMNARVYCDYQANRRSLKERRAGLVMYTVGTAILFVGFTFAAVPIYRIFCQRTGTGGDSRTMFRSSASIESMDVVRDRVIRVHFSSDSNMPWEFVPVQDEILVHPGETALAFYTAKNRSPQRIIGIASYNVLPPEAGLYFVKIQNVLTYKNAERRLNGEPTTGPGCPPTVGPRKAMAEAIKASEVVEHASQCSLDPRPKIICRESLFHLRRIKEALYTKSNSTINRDNRVAVSEVWGELITCFCFEEQMINPEEEVDLPVFFYLDPEYADDPRLEKVDDIVLHYTFFEAKTGLQLPQPIVAPPIVH</sequence>
<keyword evidence="17" id="KW-0812">Transmembrane</keyword>
<gene>
    <name evidence="20" type="ORF">M513_00938</name>
</gene>
<feature type="domain" description="Mos1 transposase HTH" evidence="19">
    <location>
        <begin position="9"/>
        <end position="53"/>
    </location>
</feature>
<dbReference type="GO" id="GO:0048029">
    <property type="term" value="F:monosaccharide binding"/>
    <property type="evidence" value="ECO:0007669"/>
    <property type="project" value="TreeGrafter"/>
</dbReference>
<evidence type="ECO:0000256" key="12">
    <source>
        <dbReference type="ARBA" id="ARBA00022840"/>
    </source>
</evidence>
<dbReference type="Pfam" id="PF04442">
    <property type="entry name" value="CtaG_Cox11"/>
    <property type="match status" value="2"/>
</dbReference>
<comment type="subcellular location">
    <subcellularLocation>
        <location evidence="3">Cytoplasm</location>
    </subcellularLocation>
    <subcellularLocation>
        <location evidence="2">Mitochondrion inner membrane</location>
        <topology evidence="2">Single-pass membrane protein</topology>
        <orientation evidence="2">Intermembrane side</orientation>
    </subcellularLocation>
</comment>
<keyword evidence="21" id="KW-1185">Reference proteome</keyword>
<keyword evidence="11" id="KW-0418">Kinase</keyword>
<dbReference type="EMBL" id="KL363185">
    <property type="protein sequence ID" value="KFD58175.1"/>
    <property type="molecule type" value="Genomic_DNA"/>
</dbReference>
<protein>
    <recommendedName>
        <fullName evidence="5">6-phosphofructokinase</fullName>
        <ecNumber evidence="5">2.7.1.11</ecNumber>
    </recommendedName>
</protein>
<dbReference type="InterPro" id="IPR001888">
    <property type="entry name" value="Transposase_1"/>
</dbReference>
<dbReference type="GO" id="GO:0005743">
    <property type="term" value="C:mitochondrial inner membrane"/>
    <property type="evidence" value="ECO:0007669"/>
    <property type="project" value="UniProtKB-SubCell"/>
</dbReference>
<dbReference type="GO" id="GO:0005524">
    <property type="term" value="F:ATP binding"/>
    <property type="evidence" value="ECO:0007669"/>
    <property type="project" value="UniProtKB-KW"/>
</dbReference>
<keyword evidence="9" id="KW-0479">Metal-binding</keyword>
<dbReference type="GO" id="GO:0006002">
    <property type="term" value="P:fructose 6-phosphate metabolic process"/>
    <property type="evidence" value="ECO:0007669"/>
    <property type="project" value="InterPro"/>
</dbReference>
<evidence type="ECO:0000313" key="21">
    <source>
        <dbReference type="Proteomes" id="UP000030764"/>
    </source>
</evidence>
<dbReference type="AlphaFoldDB" id="A0A085MLS9"/>
<dbReference type="Gene3D" id="3.40.50.460">
    <property type="entry name" value="Phosphofructokinase domain"/>
    <property type="match status" value="1"/>
</dbReference>
<evidence type="ECO:0000256" key="8">
    <source>
        <dbReference type="ARBA" id="ARBA00022679"/>
    </source>
</evidence>
<evidence type="ECO:0000256" key="10">
    <source>
        <dbReference type="ARBA" id="ARBA00022741"/>
    </source>
</evidence>
<dbReference type="Gene3D" id="3.30.420.10">
    <property type="entry name" value="Ribonuclease H-like superfamily/Ribonuclease H"/>
    <property type="match status" value="1"/>
</dbReference>
<evidence type="ECO:0000256" key="6">
    <source>
        <dbReference type="ARBA" id="ARBA00022490"/>
    </source>
</evidence>
<evidence type="ECO:0000259" key="19">
    <source>
        <dbReference type="Pfam" id="PF17906"/>
    </source>
</evidence>
<evidence type="ECO:0000256" key="1">
    <source>
        <dbReference type="ARBA" id="ARBA00001946"/>
    </source>
</evidence>
<dbReference type="InterPro" id="IPR022953">
    <property type="entry name" value="ATP_PFK"/>
</dbReference>
<dbReference type="InterPro" id="IPR036388">
    <property type="entry name" value="WH-like_DNA-bd_sf"/>
</dbReference>
<evidence type="ECO:0000256" key="9">
    <source>
        <dbReference type="ARBA" id="ARBA00022723"/>
    </source>
</evidence>
<comment type="pathway">
    <text evidence="4">Carbohydrate degradation; glycolysis; D-glyceraldehyde 3-phosphate and glycerone phosphate from D-glucose: step 3/4.</text>
</comment>
<accession>A0A085MLS9</accession>
<dbReference type="FunFam" id="3.40.50.460:FF:000008">
    <property type="entry name" value="ATP-dependent 6-phosphofructokinase"/>
    <property type="match status" value="1"/>
</dbReference>
<keyword evidence="7" id="KW-0021">Allosteric enzyme</keyword>
<evidence type="ECO:0000256" key="11">
    <source>
        <dbReference type="ARBA" id="ARBA00022777"/>
    </source>
</evidence>
<evidence type="ECO:0000256" key="7">
    <source>
        <dbReference type="ARBA" id="ARBA00022533"/>
    </source>
</evidence>
<keyword evidence="14" id="KW-0324">Glycolysis</keyword>
<evidence type="ECO:0000256" key="16">
    <source>
        <dbReference type="SAM" id="MobiDB-lite"/>
    </source>
</evidence>
<keyword evidence="13" id="KW-0460">Magnesium</keyword>
<dbReference type="PROSITE" id="PS00433">
    <property type="entry name" value="PHOSPHOFRUCTOKINASE"/>
    <property type="match status" value="2"/>
</dbReference>
<dbReference type="GO" id="GO:0061621">
    <property type="term" value="P:canonical glycolysis"/>
    <property type="evidence" value="ECO:0007669"/>
    <property type="project" value="TreeGrafter"/>
</dbReference>
<evidence type="ECO:0000256" key="2">
    <source>
        <dbReference type="ARBA" id="ARBA00004243"/>
    </source>
</evidence>
<evidence type="ECO:0000256" key="13">
    <source>
        <dbReference type="ARBA" id="ARBA00022842"/>
    </source>
</evidence>
<organism evidence="20 21">
    <name type="scientific">Trichuris suis</name>
    <name type="common">pig whipworm</name>
    <dbReference type="NCBI Taxonomy" id="68888"/>
    <lineage>
        <taxon>Eukaryota</taxon>
        <taxon>Metazoa</taxon>
        <taxon>Ecdysozoa</taxon>
        <taxon>Nematoda</taxon>
        <taxon>Enoplea</taxon>
        <taxon>Dorylaimia</taxon>
        <taxon>Trichinellida</taxon>
        <taxon>Trichuridae</taxon>
        <taxon>Trichuris</taxon>
    </lineage>
</organism>
<dbReference type="EC" id="2.7.1.11" evidence="5"/>
<dbReference type="Pfam" id="PF00365">
    <property type="entry name" value="PFK"/>
    <property type="match status" value="2"/>
</dbReference>
<dbReference type="PANTHER" id="PTHR13697:SF4">
    <property type="entry name" value="ATP-DEPENDENT 6-PHOSPHOFRUCTOKINASE"/>
    <property type="match status" value="1"/>
</dbReference>
<dbReference type="PANTHER" id="PTHR13697">
    <property type="entry name" value="PHOSPHOFRUCTOKINASE"/>
    <property type="match status" value="1"/>
</dbReference>
<dbReference type="GO" id="GO:0016208">
    <property type="term" value="F:AMP binding"/>
    <property type="evidence" value="ECO:0007669"/>
    <property type="project" value="TreeGrafter"/>
</dbReference>